<organism evidence="2 3">
    <name type="scientific">Paspalum notatum var. saurae</name>
    <dbReference type="NCBI Taxonomy" id="547442"/>
    <lineage>
        <taxon>Eukaryota</taxon>
        <taxon>Viridiplantae</taxon>
        <taxon>Streptophyta</taxon>
        <taxon>Embryophyta</taxon>
        <taxon>Tracheophyta</taxon>
        <taxon>Spermatophyta</taxon>
        <taxon>Magnoliopsida</taxon>
        <taxon>Liliopsida</taxon>
        <taxon>Poales</taxon>
        <taxon>Poaceae</taxon>
        <taxon>PACMAD clade</taxon>
        <taxon>Panicoideae</taxon>
        <taxon>Andropogonodae</taxon>
        <taxon>Paspaleae</taxon>
        <taxon>Paspalinae</taxon>
        <taxon>Paspalum</taxon>
    </lineage>
</organism>
<feature type="compositionally biased region" description="Basic and acidic residues" evidence="1">
    <location>
        <begin position="312"/>
        <end position="322"/>
    </location>
</feature>
<proteinExistence type="predicted"/>
<evidence type="ECO:0000256" key="1">
    <source>
        <dbReference type="SAM" id="MobiDB-lite"/>
    </source>
</evidence>
<reference evidence="2 3" key="1">
    <citation type="submission" date="2024-02" db="EMBL/GenBank/DDBJ databases">
        <title>High-quality chromosome-scale genome assembly of Pensacola bahiagrass (Paspalum notatum Flugge var. saurae).</title>
        <authorList>
            <person name="Vega J.M."/>
            <person name="Podio M."/>
            <person name="Orjuela J."/>
            <person name="Siena L.A."/>
            <person name="Pessino S.C."/>
            <person name="Combes M.C."/>
            <person name="Mariac C."/>
            <person name="Albertini E."/>
            <person name="Pupilli F."/>
            <person name="Ortiz J.P.A."/>
            <person name="Leblanc O."/>
        </authorList>
    </citation>
    <scope>NUCLEOTIDE SEQUENCE [LARGE SCALE GENOMIC DNA]</scope>
    <source>
        <strain evidence="2">R1</strain>
        <tissue evidence="2">Leaf</tissue>
    </source>
</reference>
<dbReference type="EMBL" id="CP144748">
    <property type="protein sequence ID" value="WVZ68798.1"/>
    <property type="molecule type" value="Genomic_DNA"/>
</dbReference>
<feature type="compositionally biased region" description="Acidic residues" evidence="1">
    <location>
        <begin position="291"/>
        <end position="304"/>
    </location>
</feature>
<name>A0AAQ3T8C4_PASNO</name>
<accession>A0AAQ3T8C4</accession>
<dbReference type="Proteomes" id="UP001341281">
    <property type="component" value="Chromosome 04"/>
</dbReference>
<sequence>MLGLTLADIIPVVPRLHIPKFPDDEGIPDLGELDRREPGVLNEACPELALRPPPVPVRPELALLDDGYLGVQVLYVDIEGKALALLGHSPGPGGGVGGSEAEGEIEDEGAVEVVGLGDGAQEAAQVVRHGFAAVAAAEVDEVGALGELGTGKRGRWRRGDGSVGGAAAGLAGVGARVVIADGDDGVGACVGVAGDCEAAVVLGGGLGGGVGVGAGAPGHVAGGGWGVTGDGASEAGEVDGREGLDGAAHHEVEQARVGAVERGGGVAGLLLRLLVGEGGGGAWGGGKGDAEERDEEDEDEDEEERGCCVGGRGEEGAAPKQRADWVHRVTRATATRAAAAATRLCFLCEGKGPTATPSCSNAAAGGRCPPPSCVGTWSWSSSTACNPGLTNGGITSAADVDPHRQVVLSSPPPLPPLFCSAYSSSPAPLKPHRRSSVFLPNPKLHRDGLHPYRRSVSGFRPKKSMYWPNWPSVLLACNSAKSQVSCAK</sequence>
<feature type="region of interest" description="Disordered" evidence="1">
    <location>
        <begin position="281"/>
        <end position="322"/>
    </location>
</feature>
<dbReference type="AlphaFoldDB" id="A0AAQ3T8C4"/>
<gene>
    <name evidence="2" type="ORF">U9M48_017690</name>
</gene>
<evidence type="ECO:0000313" key="3">
    <source>
        <dbReference type="Proteomes" id="UP001341281"/>
    </source>
</evidence>
<keyword evidence="3" id="KW-1185">Reference proteome</keyword>
<protein>
    <submittedName>
        <fullName evidence="2">Uncharacterized protein</fullName>
    </submittedName>
</protein>
<evidence type="ECO:0000313" key="2">
    <source>
        <dbReference type="EMBL" id="WVZ68798.1"/>
    </source>
</evidence>